<dbReference type="PANTHER" id="PTHR30050">
    <property type="entry name" value="CHROMOSOMAL REPLICATION INITIATOR PROTEIN DNAA"/>
    <property type="match status" value="1"/>
</dbReference>
<dbReference type="AlphaFoldDB" id="A0A4V3D4D7"/>
<gene>
    <name evidence="2" type="ORF">EV213_12235</name>
</gene>
<name>A0A4V3D4D7_9BACI</name>
<dbReference type="EMBL" id="SNYJ01000022">
    <property type="protein sequence ID" value="TDQ35248.1"/>
    <property type="molecule type" value="Genomic_DNA"/>
</dbReference>
<dbReference type="Pfam" id="PF01695">
    <property type="entry name" value="IstB_IS21"/>
    <property type="match status" value="1"/>
</dbReference>
<reference evidence="2 3" key="1">
    <citation type="submission" date="2019-03" db="EMBL/GenBank/DDBJ databases">
        <title>Genomic Encyclopedia of Type Strains, Phase IV (KMG-IV): sequencing the most valuable type-strain genomes for metagenomic binning, comparative biology and taxonomic classification.</title>
        <authorList>
            <person name="Goeker M."/>
        </authorList>
    </citation>
    <scope>NUCLEOTIDE SEQUENCE [LARGE SCALE GENOMIC DNA]</scope>
    <source>
        <strain evidence="2 3">DSM 28697</strain>
    </source>
</reference>
<evidence type="ECO:0000259" key="1">
    <source>
        <dbReference type="Pfam" id="PF01695"/>
    </source>
</evidence>
<accession>A0A4V3D4D7</accession>
<dbReference type="Gene3D" id="3.40.50.300">
    <property type="entry name" value="P-loop containing nucleotide triphosphate hydrolases"/>
    <property type="match status" value="1"/>
</dbReference>
<dbReference type="PANTHER" id="PTHR30050:SF4">
    <property type="entry name" value="ATP-BINDING PROTEIN RV3427C IN INSERTION SEQUENCE-RELATED"/>
    <property type="match status" value="1"/>
</dbReference>
<dbReference type="GO" id="GO:0006260">
    <property type="term" value="P:DNA replication"/>
    <property type="evidence" value="ECO:0007669"/>
    <property type="project" value="TreeGrafter"/>
</dbReference>
<dbReference type="InterPro" id="IPR027417">
    <property type="entry name" value="P-loop_NTPase"/>
</dbReference>
<evidence type="ECO:0000313" key="2">
    <source>
        <dbReference type="EMBL" id="TDQ35248.1"/>
    </source>
</evidence>
<feature type="domain" description="IstB-like ATP-binding" evidence="1">
    <location>
        <begin position="59"/>
        <end position="262"/>
    </location>
</feature>
<keyword evidence="3" id="KW-1185">Reference proteome</keyword>
<dbReference type="GO" id="GO:0005524">
    <property type="term" value="F:ATP binding"/>
    <property type="evidence" value="ECO:0007669"/>
    <property type="project" value="InterPro"/>
</dbReference>
<sequence length="265" mass="30643">MKSLQETKIFRNPANRVLEEFVCERCKRHVKRMEMVIPVGPRKGEKVVNDMGCKCEDIQLAKESQERYKRLKQQKKLEVFDRFSLMNKDLEDASFDNYNPGAFREQYEVARQYAREFPKNDKINLFFQGSFGTGKSHLSASIKHEVQARGFTTILISVPRLFTQIKSSWSHKEFTEADVMEALATVDLLIVDDLGAEDSDANWGSSKLFETLDQRAGRHTIYTTNLGKGEMTEDKKKARRFSRLMGKSQIVVMNGEDYRMKDLMG</sequence>
<proteinExistence type="predicted"/>
<protein>
    <submittedName>
        <fullName evidence="2">DNA replication protein DnaC</fullName>
    </submittedName>
</protein>
<evidence type="ECO:0000313" key="3">
    <source>
        <dbReference type="Proteomes" id="UP000295632"/>
    </source>
</evidence>
<dbReference type="CDD" id="cd00009">
    <property type="entry name" value="AAA"/>
    <property type="match status" value="1"/>
</dbReference>
<organism evidence="2 3">
    <name type="scientific">Aureibacillus halotolerans</name>
    <dbReference type="NCBI Taxonomy" id="1508390"/>
    <lineage>
        <taxon>Bacteria</taxon>
        <taxon>Bacillati</taxon>
        <taxon>Bacillota</taxon>
        <taxon>Bacilli</taxon>
        <taxon>Bacillales</taxon>
        <taxon>Bacillaceae</taxon>
        <taxon>Aureibacillus</taxon>
    </lineage>
</organism>
<dbReference type="SUPFAM" id="SSF52540">
    <property type="entry name" value="P-loop containing nucleoside triphosphate hydrolases"/>
    <property type="match status" value="1"/>
</dbReference>
<dbReference type="InterPro" id="IPR002611">
    <property type="entry name" value="IstB_ATP-bd"/>
</dbReference>
<dbReference type="RefSeq" id="WP_166639402.1">
    <property type="nucleotide sequence ID" value="NZ_SNYJ01000022.1"/>
</dbReference>
<comment type="caution">
    <text evidence="2">The sequence shown here is derived from an EMBL/GenBank/DDBJ whole genome shotgun (WGS) entry which is preliminary data.</text>
</comment>
<dbReference type="Proteomes" id="UP000295632">
    <property type="component" value="Unassembled WGS sequence"/>
</dbReference>